<name>A0ABR1CCI1_NECAM</name>
<comment type="caution">
    <text evidence="2">The sequence shown here is derived from an EMBL/GenBank/DDBJ whole genome shotgun (WGS) entry which is preliminary data.</text>
</comment>
<evidence type="ECO:0000313" key="2">
    <source>
        <dbReference type="EMBL" id="KAK6735432.1"/>
    </source>
</evidence>
<proteinExistence type="predicted"/>
<feature type="region of interest" description="Disordered" evidence="1">
    <location>
        <begin position="1"/>
        <end position="20"/>
    </location>
</feature>
<protein>
    <recommendedName>
        <fullName evidence="4">Endonuclease/exonuclease/phosphatase domain-containing protein</fullName>
    </recommendedName>
</protein>
<gene>
    <name evidence="2" type="primary">Necator_chrII.g6361</name>
    <name evidence="2" type="ORF">RB195_018568</name>
</gene>
<keyword evidence="3" id="KW-1185">Reference proteome</keyword>
<organism evidence="2 3">
    <name type="scientific">Necator americanus</name>
    <name type="common">Human hookworm</name>
    <dbReference type="NCBI Taxonomy" id="51031"/>
    <lineage>
        <taxon>Eukaryota</taxon>
        <taxon>Metazoa</taxon>
        <taxon>Ecdysozoa</taxon>
        <taxon>Nematoda</taxon>
        <taxon>Chromadorea</taxon>
        <taxon>Rhabditida</taxon>
        <taxon>Rhabditina</taxon>
        <taxon>Rhabditomorpha</taxon>
        <taxon>Strongyloidea</taxon>
        <taxon>Ancylostomatidae</taxon>
        <taxon>Bunostominae</taxon>
        <taxon>Necator</taxon>
    </lineage>
</organism>
<reference evidence="2 3" key="1">
    <citation type="submission" date="2023-08" db="EMBL/GenBank/DDBJ databases">
        <title>A Necator americanus chromosomal reference genome.</title>
        <authorList>
            <person name="Ilik V."/>
            <person name="Petrzelkova K.J."/>
            <person name="Pardy F."/>
            <person name="Fuh T."/>
            <person name="Niatou-Singa F.S."/>
            <person name="Gouil Q."/>
            <person name="Baker L."/>
            <person name="Ritchie M.E."/>
            <person name="Jex A.R."/>
            <person name="Gazzola D."/>
            <person name="Li H."/>
            <person name="Toshio Fujiwara R."/>
            <person name="Zhan B."/>
            <person name="Aroian R.V."/>
            <person name="Pafco B."/>
            <person name="Schwarz E.M."/>
        </authorList>
    </citation>
    <scope>NUCLEOTIDE SEQUENCE [LARGE SCALE GENOMIC DNA]</scope>
    <source>
        <strain evidence="2 3">Aroian</strain>
        <tissue evidence="2">Whole animal</tissue>
    </source>
</reference>
<sequence>MKLRKVTKEKYRSDELDKRGNNNRLASLLPATRSFHENLLFMEKDHRWWTCETPIGTIRGEIDFLPTGDIHISADISAVPSFCSDSDHRPLRAEVRLSDLMKSAKEERGPVQR</sequence>
<evidence type="ECO:0000313" key="3">
    <source>
        <dbReference type="Proteomes" id="UP001303046"/>
    </source>
</evidence>
<accession>A0ABR1CCI1</accession>
<dbReference type="EMBL" id="JAVFWL010000002">
    <property type="protein sequence ID" value="KAK6735432.1"/>
    <property type="molecule type" value="Genomic_DNA"/>
</dbReference>
<dbReference type="Proteomes" id="UP001303046">
    <property type="component" value="Unassembled WGS sequence"/>
</dbReference>
<evidence type="ECO:0008006" key="4">
    <source>
        <dbReference type="Google" id="ProtNLM"/>
    </source>
</evidence>
<evidence type="ECO:0000256" key="1">
    <source>
        <dbReference type="SAM" id="MobiDB-lite"/>
    </source>
</evidence>